<organism evidence="3 4">
    <name type="scientific">Gemmatirosa kalamazoonensis</name>
    <dbReference type="NCBI Taxonomy" id="861299"/>
    <lineage>
        <taxon>Bacteria</taxon>
        <taxon>Pseudomonadati</taxon>
        <taxon>Gemmatimonadota</taxon>
        <taxon>Gemmatimonadia</taxon>
        <taxon>Gemmatimonadales</taxon>
        <taxon>Gemmatimonadaceae</taxon>
        <taxon>Gemmatirosa</taxon>
    </lineage>
</organism>
<dbReference type="InterPro" id="IPR001509">
    <property type="entry name" value="Epimerase_deHydtase"/>
</dbReference>
<keyword evidence="4" id="KW-1185">Reference proteome</keyword>
<dbReference type="Gene3D" id="3.40.50.720">
    <property type="entry name" value="NAD(P)-binding Rossmann-like Domain"/>
    <property type="match status" value="1"/>
</dbReference>
<protein>
    <submittedName>
        <fullName evidence="3">NAD-dependent epimerase/dehydratase</fullName>
    </submittedName>
</protein>
<dbReference type="Proteomes" id="UP000019151">
    <property type="component" value="Chromosome"/>
</dbReference>
<dbReference type="OrthoDB" id="9801785at2"/>
<dbReference type="HOGENOM" id="CLU_007383_1_7_0"/>
<name>W0RJ90_9BACT</name>
<dbReference type="STRING" id="861299.J421_2960"/>
<evidence type="ECO:0000313" key="3">
    <source>
        <dbReference type="EMBL" id="AHG90497.1"/>
    </source>
</evidence>
<comment type="similarity">
    <text evidence="1">Belongs to the NAD(P)-dependent epimerase/dehydratase family.</text>
</comment>
<dbReference type="EMBL" id="CP007128">
    <property type="protein sequence ID" value="AHG90497.1"/>
    <property type="molecule type" value="Genomic_DNA"/>
</dbReference>
<dbReference type="InterPro" id="IPR036291">
    <property type="entry name" value="NAD(P)-bd_dom_sf"/>
</dbReference>
<dbReference type="eggNOG" id="COG0451">
    <property type="taxonomic scope" value="Bacteria"/>
</dbReference>
<dbReference type="KEGG" id="gba:J421_2960"/>
<sequence length="308" mass="32781">MHAVVVGGLGFLGGAVVDELLARGDAVSVVDPHAARIRCDERFGPGRVRALDGDILHPATLRDAFHGADEVYHLAGRLGTSELDDDVPAAIATNVTGAVHVFEAAAAARVPSVFYPSKPNVWLNTYTITKVAAEQFAELYAAQRGMRICSLRYFNAYGPRQALGPVRKIVPTFAAQALRGLPLGVFGDGEQTVDMIHSADLARLSVDLLRSGYRGPPLDCGRGVPLTVNEVAAAVNAYFGNRAGVRHLPMRRGETPRTTLVADIAPLRAALGTLRFADWDSSLAETLAWYASRDARELDLALGASSAA</sequence>
<accession>W0RJ90</accession>
<reference evidence="3 4" key="1">
    <citation type="journal article" date="2014" name="Genome Announc.">
        <title>Genome Sequence and Methylome of Soil Bacterium Gemmatirosa kalamazoonensis KBS708T, a Member of the Rarely Cultivated Gemmatimonadetes Phylum.</title>
        <authorList>
            <person name="Debruyn J.M."/>
            <person name="Radosevich M."/>
            <person name="Wommack K.E."/>
            <person name="Polson S.W."/>
            <person name="Hauser L.J."/>
            <person name="Fawaz M.N."/>
            <person name="Korlach J."/>
            <person name="Tsai Y.C."/>
        </authorList>
    </citation>
    <scope>NUCLEOTIDE SEQUENCE [LARGE SCALE GENOMIC DNA]</scope>
    <source>
        <strain evidence="3 4">KBS708</strain>
    </source>
</reference>
<gene>
    <name evidence="3" type="ORF">J421_2960</name>
</gene>
<dbReference type="RefSeq" id="WP_025411967.1">
    <property type="nucleotide sequence ID" value="NZ_CP007128.1"/>
</dbReference>
<proteinExistence type="inferred from homology"/>
<evidence type="ECO:0000259" key="2">
    <source>
        <dbReference type="Pfam" id="PF01370"/>
    </source>
</evidence>
<dbReference type="InParanoid" id="W0RJ90"/>
<dbReference type="Pfam" id="PF01370">
    <property type="entry name" value="Epimerase"/>
    <property type="match status" value="1"/>
</dbReference>
<evidence type="ECO:0000256" key="1">
    <source>
        <dbReference type="ARBA" id="ARBA00007637"/>
    </source>
</evidence>
<dbReference type="PANTHER" id="PTHR43000">
    <property type="entry name" value="DTDP-D-GLUCOSE 4,6-DEHYDRATASE-RELATED"/>
    <property type="match status" value="1"/>
</dbReference>
<dbReference type="SUPFAM" id="SSF51735">
    <property type="entry name" value="NAD(P)-binding Rossmann-fold domains"/>
    <property type="match status" value="1"/>
</dbReference>
<feature type="domain" description="NAD-dependent epimerase/dehydratase" evidence="2">
    <location>
        <begin position="4"/>
        <end position="212"/>
    </location>
</feature>
<dbReference type="AlphaFoldDB" id="W0RJ90"/>
<evidence type="ECO:0000313" key="4">
    <source>
        <dbReference type="Proteomes" id="UP000019151"/>
    </source>
</evidence>